<keyword evidence="8" id="KW-0808">Transferase</keyword>
<evidence type="ECO:0000256" key="2">
    <source>
        <dbReference type="ARBA" id="ARBA00022723"/>
    </source>
</evidence>
<dbReference type="Proteomes" id="UP000289841">
    <property type="component" value="Chromosome"/>
</dbReference>
<dbReference type="OrthoDB" id="5295945at2"/>
<dbReference type="STRING" id="1278311.GCA_000428705_00341"/>
<reference evidence="8 9" key="1">
    <citation type="submission" date="2019-01" db="EMBL/GenBank/DDBJ databases">
        <authorList>
            <consortium name="Pathogen Informatics"/>
        </authorList>
    </citation>
    <scope>NUCLEOTIDE SEQUENCE [LARGE SCALE GENOMIC DNA]</scope>
    <source>
        <strain evidence="8 9">NCTC10138</strain>
    </source>
</reference>
<dbReference type="InterPro" id="IPR005249">
    <property type="entry name" value="YqeK"/>
</dbReference>
<keyword evidence="2" id="KW-0479">Metal-binding</keyword>
<dbReference type="GO" id="GO:0008803">
    <property type="term" value="F:bis(5'-nucleosyl)-tetraphosphatase (symmetrical) activity"/>
    <property type="evidence" value="ECO:0007669"/>
    <property type="project" value="UniProtKB-EC"/>
</dbReference>
<dbReference type="GO" id="GO:0016779">
    <property type="term" value="F:nucleotidyltransferase activity"/>
    <property type="evidence" value="ECO:0007669"/>
    <property type="project" value="UniProtKB-KW"/>
</dbReference>
<dbReference type="GO" id="GO:0000166">
    <property type="term" value="F:nucleotide binding"/>
    <property type="evidence" value="ECO:0007669"/>
    <property type="project" value="UniProtKB-KW"/>
</dbReference>
<organism evidence="8 9">
    <name type="scientific">Haploplasma axanthum</name>
    <name type="common">Acholeplasma axanthum</name>
    <dbReference type="NCBI Taxonomy" id="29552"/>
    <lineage>
        <taxon>Bacteria</taxon>
        <taxon>Bacillati</taxon>
        <taxon>Mycoplasmatota</taxon>
        <taxon>Mollicutes</taxon>
        <taxon>Acholeplasmatales</taxon>
        <taxon>Acholeplasmataceae</taxon>
        <taxon>Haploplasma</taxon>
    </lineage>
</organism>
<evidence type="ECO:0000259" key="7">
    <source>
        <dbReference type="SMART" id="SM00471"/>
    </source>
</evidence>
<dbReference type="AlphaFoldDB" id="A0A449BE16"/>
<dbReference type="Pfam" id="PF01966">
    <property type="entry name" value="HD"/>
    <property type="match status" value="1"/>
</dbReference>
<dbReference type="PANTHER" id="PTHR35795:SF1">
    <property type="entry name" value="BIS(5'-NUCLEOSYL)-TETRAPHOSPHATASE, SYMMETRICAL"/>
    <property type="match status" value="1"/>
</dbReference>
<feature type="domain" description="HD/PDEase" evidence="7">
    <location>
        <begin position="16"/>
        <end position="141"/>
    </location>
</feature>
<dbReference type="SMART" id="SM00471">
    <property type="entry name" value="HDc"/>
    <property type="match status" value="1"/>
</dbReference>
<keyword evidence="8" id="KW-0548">Nucleotidyltransferase</keyword>
<dbReference type="Gene3D" id="1.10.3210.10">
    <property type="entry name" value="Hypothetical protein af1432"/>
    <property type="match status" value="1"/>
</dbReference>
<dbReference type="EMBL" id="LR215048">
    <property type="protein sequence ID" value="VEU80672.1"/>
    <property type="molecule type" value="Genomic_DNA"/>
</dbReference>
<evidence type="ECO:0000256" key="3">
    <source>
        <dbReference type="ARBA" id="ARBA00022741"/>
    </source>
</evidence>
<dbReference type="NCBIfam" id="TIGR00488">
    <property type="entry name" value="bis(5'-nucleosyl)-tetraphosphatase (symmetrical) YqeK"/>
    <property type="match status" value="1"/>
</dbReference>
<dbReference type="CDD" id="cd00077">
    <property type="entry name" value="HDc"/>
    <property type="match status" value="1"/>
</dbReference>
<proteinExistence type="predicted"/>
<dbReference type="PANTHER" id="PTHR35795">
    <property type="entry name" value="SLR1885 PROTEIN"/>
    <property type="match status" value="1"/>
</dbReference>
<accession>A0A449BE16</accession>
<evidence type="ECO:0000313" key="8">
    <source>
        <dbReference type="EMBL" id="VEU80672.1"/>
    </source>
</evidence>
<gene>
    <name evidence="8" type="ORF">NCTC10138_01052</name>
</gene>
<keyword evidence="4" id="KW-0378">Hydrolase</keyword>
<dbReference type="GO" id="GO:0046872">
    <property type="term" value="F:metal ion binding"/>
    <property type="evidence" value="ECO:0007669"/>
    <property type="project" value="UniProtKB-KW"/>
</dbReference>
<evidence type="ECO:0000256" key="4">
    <source>
        <dbReference type="ARBA" id="ARBA00022801"/>
    </source>
</evidence>
<protein>
    <recommendedName>
        <fullName evidence="1">bis(5'-nucleosyl)-tetraphosphatase (symmetrical)</fullName>
        <ecNumber evidence="1">3.6.1.41</ecNumber>
    </recommendedName>
</protein>
<evidence type="ECO:0000256" key="5">
    <source>
        <dbReference type="ARBA" id="ARBA00023004"/>
    </source>
</evidence>
<sequence length="191" mass="22491">MTIDEIKEVVKIKYTNNINRFNHIIGVYEMAMKLANHYGVSSEEVAIAALFHDYTKYDSIDDQVKYINKEDVLKYQDTPVIYHALSASKLIKEEFHIDNELISSAISKHVWGNVKMNMTDKIVLISDKIELGRTYNGVDYLRRLAFQDIDQAIYEFLVENIEYNQREGFEIHPEQYKVVKKFKEQLDEKNK</sequence>
<dbReference type="InterPro" id="IPR003607">
    <property type="entry name" value="HD/PDEase_dom"/>
</dbReference>
<dbReference type="SUPFAM" id="SSF109604">
    <property type="entry name" value="HD-domain/PDEase-like"/>
    <property type="match status" value="1"/>
</dbReference>
<comment type="catalytic activity">
    <reaction evidence="6">
        <text>P(1),P(4)-bis(5'-adenosyl) tetraphosphate + H2O = 2 ADP + 2 H(+)</text>
        <dbReference type="Rhea" id="RHEA:24252"/>
        <dbReference type="ChEBI" id="CHEBI:15377"/>
        <dbReference type="ChEBI" id="CHEBI:15378"/>
        <dbReference type="ChEBI" id="CHEBI:58141"/>
        <dbReference type="ChEBI" id="CHEBI:456216"/>
        <dbReference type="EC" id="3.6.1.41"/>
    </reaction>
</comment>
<evidence type="ECO:0000256" key="6">
    <source>
        <dbReference type="ARBA" id="ARBA00049417"/>
    </source>
</evidence>
<dbReference type="InterPro" id="IPR051094">
    <property type="entry name" value="Diverse_Catalytic_Enzymes"/>
</dbReference>
<dbReference type="RefSeq" id="WP_026390040.1">
    <property type="nucleotide sequence ID" value="NZ_LR215048.1"/>
</dbReference>
<dbReference type="InterPro" id="IPR006674">
    <property type="entry name" value="HD_domain"/>
</dbReference>
<dbReference type="KEGG" id="aaxa:NCTC10138_01052"/>
<name>A0A449BE16_HAPAX</name>
<dbReference type="EC" id="3.6.1.41" evidence="1"/>
<keyword evidence="9" id="KW-1185">Reference proteome</keyword>
<keyword evidence="5" id="KW-0408">Iron</keyword>
<evidence type="ECO:0000313" key="9">
    <source>
        <dbReference type="Proteomes" id="UP000289841"/>
    </source>
</evidence>
<keyword evidence="3" id="KW-0547">Nucleotide-binding</keyword>
<evidence type="ECO:0000256" key="1">
    <source>
        <dbReference type="ARBA" id="ARBA00012506"/>
    </source>
</evidence>